<evidence type="ECO:0000256" key="1">
    <source>
        <dbReference type="ARBA" id="ARBA00022527"/>
    </source>
</evidence>
<dbReference type="InterPro" id="IPR011009">
    <property type="entry name" value="Kinase-like_dom_sf"/>
</dbReference>
<dbReference type="PROSITE" id="PS00107">
    <property type="entry name" value="PROTEIN_KINASE_ATP"/>
    <property type="match status" value="1"/>
</dbReference>
<dbReference type="Pfam" id="PF00069">
    <property type="entry name" value="Pkinase"/>
    <property type="match status" value="1"/>
</dbReference>
<dbReference type="eggNOG" id="KOG0613">
    <property type="taxonomic scope" value="Eukaryota"/>
</dbReference>
<gene>
    <name evidence="9" type="ORF">THAOC_22096</name>
</gene>
<evidence type="ECO:0000256" key="7">
    <source>
        <dbReference type="RuleBase" id="RU000304"/>
    </source>
</evidence>
<dbReference type="Gene3D" id="1.10.510.10">
    <property type="entry name" value="Transferase(Phosphotransferase) domain 1"/>
    <property type="match status" value="1"/>
</dbReference>
<dbReference type="OMA" id="CEVWIVM"/>
<evidence type="ECO:0000256" key="3">
    <source>
        <dbReference type="ARBA" id="ARBA00022741"/>
    </source>
</evidence>
<evidence type="ECO:0000313" key="10">
    <source>
        <dbReference type="Proteomes" id="UP000266841"/>
    </source>
</evidence>
<sequence>MDGPLVPLTLRKGGHTLRFKLSAQPCGLTPVHPAGGAFRYILESVIGEGCFGVVRRVREIETSKHYAAKSIAKGGYPSHLLRREIASLRQVQPHPFLIRLHEIFESETHVHIITELTTGGELYDRVATGTWKISESEIANLMRNIVEAIAHCHDRGVVHRDLKASNFMFACPRSNTDVRIIDFGLARRTRALNDDDAEGCGDDIASVLTSQVGTPYYVSPEMLTGESYTPLCDVWSIGVIAYSILSRGRLPFCGEDEAATIKLLKDPDLQVDFPEEIFRRYTPLAKEFCRTLLQKDPTLRPTARQVLTSKWFQHFPPSMLGSFWDSVVSQFWSLWMEPGS</sequence>
<keyword evidence="2" id="KW-0808">Transferase</keyword>
<evidence type="ECO:0000256" key="6">
    <source>
        <dbReference type="PROSITE-ProRule" id="PRU10141"/>
    </source>
</evidence>
<feature type="binding site" evidence="6">
    <location>
        <position position="73"/>
    </location>
    <ligand>
        <name>ATP</name>
        <dbReference type="ChEBI" id="CHEBI:30616"/>
    </ligand>
</feature>
<keyword evidence="4" id="KW-0418">Kinase</keyword>
<reference evidence="9 10" key="1">
    <citation type="journal article" date="2012" name="Genome Biol.">
        <title>Genome and low-iron response of an oceanic diatom adapted to chronic iron limitation.</title>
        <authorList>
            <person name="Lommer M."/>
            <person name="Specht M."/>
            <person name="Roy A.S."/>
            <person name="Kraemer L."/>
            <person name="Andreson R."/>
            <person name="Gutowska M.A."/>
            <person name="Wolf J."/>
            <person name="Bergner S.V."/>
            <person name="Schilhabel M.B."/>
            <person name="Klostermeier U.C."/>
            <person name="Beiko R.G."/>
            <person name="Rosenstiel P."/>
            <person name="Hippler M."/>
            <person name="Laroche J."/>
        </authorList>
    </citation>
    <scope>NUCLEOTIDE SEQUENCE [LARGE SCALE GENOMIC DNA]</scope>
    <source>
        <strain evidence="9 10">CCMP1005</strain>
    </source>
</reference>
<evidence type="ECO:0000259" key="8">
    <source>
        <dbReference type="PROSITE" id="PS50011"/>
    </source>
</evidence>
<evidence type="ECO:0000256" key="4">
    <source>
        <dbReference type="ARBA" id="ARBA00022777"/>
    </source>
</evidence>
<evidence type="ECO:0000256" key="5">
    <source>
        <dbReference type="ARBA" id="ARBA00022840"/>
    </source>
</evidence>
<dbReference type="CDD" id="cd05117">
    <property type="entry name" value="STKc_CAMK"/>
    <property type="match status" value="1"/>
</dbReference>
<dbReference type="InterPro" id="IPR008271">
    <property type="entry name" value="Ser/Thr_kinase_AS"/>
</dbReference>
<name>K0RXV9_THAOC</name>
<dbReference type="SMART" id="SM00220">
    <property type="entry name" value="S_TKc"/>
    <property type="match status" value="1"/>
</dbReference>
<evidence type="ECO:0000256" key="2">
    <source>
        <dbReference type="ARBA" id="ARBA00022679"/>
    </source>
</evidence>
<keyword evidence="3 6" id="KW-0547">Nucleotide-binding</keyword>
<dbReference type="Proteomes" id="UP000266841">
    <property type="component" value="Unassembled WGS sequence"/>
</dbReference>
<dbReference type="SUPFAM" id="SSF56112">
    <property type="entry name" value="Protein kinase-like (PK-like)"/>
    <property type="match status" value="1"/>
</dbReference>
<dbReference type="InterPro" id="IPR050205">
    <property type="entry name" value="CDPK_Ser/Thr_kinases"/>
</dbReference>
<feature type="domain" description="Protein kinase" evidence="8">
    <location>
        <begin position="40"/>
        <end position="312"/>
    </location>
</feature>
<comment type="caution">
    <text evidence="9">The sequence shown here is derived from an EMBL/GenBank/DDBJ whole genome shotgun (WGS) entry which is preliminary data.</text>
</comment>
<dbReference type="InterPro" id="IPR017441">
    <property type="entry name" value="Protein_kinase_ATP_BS"/>
</dbReference>
<accession>K0RXV9</accession>
<dbReference type="GO" id="GO:0005524">
    <property type="term" value="F:ATP binding"/>
    <property type="evidence" value="ECO:0007669"/>
    <property type="project" value="UniProtKB-UniRule"/>
</dbReference>
<organism evidence="9 10">
    <name type="scientific">Thalassiosira oceanica</name>
    <name type="common">Marine diatom</name>
    <dbReference type="NCBI Taxonomy" id="159749"/>
    <lineage>
        <taxon>Eukaryota</taxon>
        <taxon>Sar</taxon>
        <taxon>Stramenopiles</taxon>
        <taxon>Ochrophyta</taxon>
        <taxon>Bacillariophyta</taxon>
        <taxon>Coscinodiscophyceae</taxon>
        <taxon>Thalassiosirophycidae</taxon>
        <taxon>Thalassiosirales</taxon>
        <taxon>Thalassiosiraceae</taxon>
        <taxon>Thalassiosira</taxon>
    </lineage>
</organism>
<dbReference type="PROSITE" id="PS00108">
    <property type="entry name" value="PROTEIN_KINASE_ST"/>
    <property type="match status" value="1"/>
</dbReference>
<dbReference type="AlphaFoldDB" id="K0RXV9"/>
<comment type="similarity">
    <text evidence="7">Belongs to the protein kinase superfamily.</text>
</comment>
<dbReference type="PANTHER" id="PTHR24349">
    <property type="entry name" value="SERINE/THREONINE-PROTEIN KINASE"/>
    <property type="match status" value="1"/>
</dbReference>
<protein>
    <recommendedName>
        <fullName evidence="8">Protein kinase domain-containing protein</fullName>
    </recommendedName>
</protein>
<proteinExistence type="inferred from homology"/>
<evidence type="ECO:0000313" key="9">
    <source>
        <dbReference type="EMBL" id="EJK57825.1"/>
    </source>
</evidence>
<keyword evidence="5 6" id="KW-0067">ATP-binding</keyword>
<keyword evidence="1 7" id="KW-0723">Serine/threonine-protein kinase</keyword>
<dbReference type="PROSITE" id="PS50011">
    <property type="entry name" value="PROTEIN_KINASE_DOM"/>
    <property type="match status" value="1"/>
</dbReference>
<dbReference type="InterPro" id="IPR000719">
    <property type="entry name" value="Prot_kinase_dom"/>
</dbReference>
<keyword evidence="10" id="KW-1185">Reference proteome</keyword>
<dbReference type="EMBL" id="AGNL01026952">
    <property type="protein sequence ID" value="EJK57825.1"/>
    <property type="molecule type" value="Genomic_DNA"/>
</dbReference>
<dbReference type="GO" id="GO:0004674">
    <property type="term" value="F:protein serine/threonine kinase activity"/>
    <property type="evidence" value="ECO:0007669"/>
    <property type="project" value="UniProtKB-KW"/>
</dbReference>
<dbReference type="Gene3D" id="3.30.200.20">
    <property type="entry name" value="Phosphorylase Kinase, domain 1"/>
    <property type="match status" value="1"/>
</dbReference>
<dbReference type="OrthoDB" id="40902at2759"/>